<dbReference type="GO" id="GO:0008610">
    <property type="term" value="P:lipid biosynthetic process"/>
    <property type="evidence" value="ECO:0007669"/>
    <property type="project" value="InterPro"/>
</dbReference>
<dbReference type="InterPro" id="IPR037157">
    <property type="entry name" value="Acetyltransf_C_sf"/>
</dbReference>
<proteinExistence type="predicted"/>
<dbReference type="GO" id="GO:0008780">
    <property type="term" value="F:acyl-[acyl-carrier-protein]-UDP-N-acetylglucosamine O-acyltransferase activity"/>
    <property type="evidence" value="ECO:0007669"/>
    <property type="project" value="InterPro"/>
</dbReference>
<organism evidence="1 2">
    <name type="scientific">Colocasia esculenta</name>
    <name type="common">Wild taro</name>
    <name type="synonym">Arum esculentum</name>
    <dbReference type="NCBI Taxonomy" id="4460"/>
    <lineage>
        <taxon>Eukaryota</taxon>
        <taxon>Viridiplantae</taxon>
        <taxon>Streptophyta</taxon>
        <taxon>Embryophyta</taxon>
        <taxon>Tracheophyta</taxon>
        <taxon>Spermatophyta</taxon>
        <taxon>Magnoliopsida</taxon>
        <taxon>Liliopsida</taxon>
        <taxon>Araceae</taxon>
        <taxon>Aroideae</taxon>
        <taxon>Colocasieae</taxon>
        <taxon>Colocasia</taxon>
    </lineage>
</organism>
<name>A0A843UQ23_COLES</name>
<evidence type="ECO:0000313" key="2">
    <source>
        <dbReference type="Proteomes" id="UP000652761"/>
    </source>
</evidence>
<accession>A0A843UQ23</accession>
<gene>
    <name evidence="1" type="ORF">Taro_017006</name>
</gene>
<dbReference type="OrthoDB" id="25818at2759"/>
<sequence>MAALLGVPRAGSVARGFGSSLGILGRRLCGVSSYAWDAKRVEAARQTRSGLVHPTAVVHPGAVVGQGVSIGPFCTIGSSAKLGNGCQMHPGSHIFGDTELGENCILLAYVFIYDSVPHIDFCSCFTWLNLKLLGSGAIVGADLPGHAIIGRDNIIGHHAVVGVKCQDMKYKTGDECFLHVGDNNHIREYTSIHRSSKSSDKTVCKTCCGRSMRRAYRKIFMPTEGSLESIEDRLSEVEQNEELINIPAVCSMVKSIQDSFQSGRRGICKFRNCLTHG</sequence>
<dbReference type="PANTHER" id="PTHR43480">
    <property type="entry name" value="ACYL-[ACYL-CARRIER-PROTEIN]--UDP-N-ACETYLGLUCOSAMINE O-ACYLTRANSFERASE"/>
    <property type="match status" value="1"/>
</dbReference>
<dbReference type="Gene3D" id="1.20.1180.10">
    <property type="entry name" value="Udp N-acetylglucosamine O-acyltransferase, C-terminal domain"/>
    <property type="match status" value="1"/>
</dbReference>
<protein>
    <recommendedName>
        <fullName evidence="3">Acyl-[acyl-carrier-protein]--UDP-N-acetylglucosamine O-acyltransferase, mitochondrial</fullName>
    </recommendedName>
</protein>
<dbReference type="SUPFAM" id="SSF51161">
    <property type="entry name" value="Trimeric LpxA-like enzymes"/>
    <property type="match status" value="1"/>
</dbReference>
<dbReference type="InterPro" id="IPR010137">
    <property type="entry name" value="Lipid_A_LpxA"/>
</dbReference>
<dbReference type="PANTHER" id="PTHR43480:SF1">
    <property type="entry name" value="ACYL-[ACYL-CARRIER-PROTEIN]--UDP-N-ACETYLGLUCOSAMINE O-ACYLTRANSFERASE, MITOCHONDRIAL-RELATED"/>
    <property type="match status" value="1"/>
</dbReference>
<dbReference type="InterPro" id="IPR011004">
    <property type="entry name" value="Trimer_LpxA-like_sf"/>
</dbReference>
<reference evidence="1" key="1">
    <citation type="submission" date="2017-07" db="EMBL/GenBank/DDBJ databases">
        <title>Taro Niue Genome Assembly and Annotation.</title>
        <authorList>
            <person name="Atibalentja N."/>
            <person name="Keating K."/>
            <person name="Fields C.J."/>
        </authorList>
    </citation>
    <scope>NUCLEOTIDE SEQUENCE</scope>
    <source>
        <strain evidence="1">Niue_2</strain>
        <tissue evidence="1">Leaf</tissue>
    </source>
</reference>
<dbReference type="AlphaFoldDB" id="A0A843UQ23"/>
<evidence type="ECO:0000313" key="1">
    <source>
        <dbReference type="EMBL" id="MQL84497.1"/>
    </source>
</evidence>
<dbReference type="Proteomes" id="UP000652761">
    <property type="component" value="Unassembled WGS sequence"/>
</dbReference>
<dbReference type="EMBL" id="NMUH01000765">
    <property type="protein sequence ID" value="MQL84497.1"/>
    <property type="molecule type" value="Genomic_DNA"/>
</dbReference>
<keyword evidence="2" id="KW-1185">Reference proteome</keyword>
<dbReference type="Gene3D" id="2.160.10.10">
    <property type="entry name" value="Hexapeptide repeat proteins"/>
    <property type="match status" value="1"/>
</dbReference>
<comment type="caution">
    <text evidence="1">The sequence shown here is derived from an EMBL/GenBank/DDBJ whole genome shotgun (WGS) entry which is preliminary data.</text>
</comment>
<evidence type="ECO:0008006" key="3">
    <source>
        <dbReference type="Google" id="ProtNLM"/>
    </source>
</evidence>